<dbReference type="AlphaFoldDB" id="A0AAD5QAG1"/>
<evidence type="ECO:0000256" key="1">
    <source>
        <dbReference type="SAM" id="MobiDB-lite"/>
    </source>
</evidence>
<feature type="compositionally biased region" description="Low complexity" evidence="1">
    <location>
        <begin position="12"/>
        <end position="23"/>
    </location>
</feature>
<sequence>MARIKRTHAPGEEAAAEATGAPTNRTPVVGPAAPKRRRRRGQGRSSSDRGRAFRRRQQQQQDALEADVQRLQREVREKQFLRGVWEAKQLRLRHSQLGSSVRTILEYHDLFRHGLKVRLSETPMAEQQRARRQEAFLHSVMTENVVTGGELVGPESSLEQWRRHTIAFPQFLREATGDPIIAGSESCPIVIVRSLAQVLIGRETLVWVFPSVEREAPALAAQILGRLIHLSCRSSYRFDDQGRITWELIEVDFVGGFLNAGLRPRDVARLMRLSVLSPETALKPGD</sequence>
<gene>
    <name evidence="2" type="ORF">P43SY_000301</name>
</gene>
<evidence type="ECO:0000313" key="2">
    <source>
        <dbReference type="EMBL" id="KAJ0400361.1"/>
    </source>
</evidence>
<name>A0AAD5QAG1_PYTIN</name>
<feature type="region of interest" description="Disordered" evidence="1">
    <location>
        <begin position="1"/>
        <end position="65"/>
    </location>
</feature>
<comment type="caution">
    <text evidence="2">The sequence shown here is derived from an EMBL/GenBank/DDBJ whole genome shotgun (WGS) entry which is preliminary data.</text>
</comment>
<dbReference type="EMBL" id="JAKCXM010000156">
    <property type="protein sequence ID" value="KAJ0400361.1"/>
    <property type="molecule type" value="Genomic_DNA"/>
</dbReference>
<reference evidence="2" key="1">
    <citation type="submission" date="2021-12" db="EMBL/GenBank/DDBJ databases">
        <title>Prjna785345.</title>
        <authorList>
            <person name="Rujirawat T."/>
            <person name="Krajaejun T."/>
        </authorList>
    </citation>
    <scope>NUCLEOTIDE SEQUENCE</scope>
    <source>
        <strain evidence="2">Pi057C3</strain>
    </source>
</reference>
<evidence type="ECO:0000313" key="3">
    <source>
        <dbReference type="Proteomes" id="UP001209570"/>
    </source>
</evidence>
<protein>
    <recommendedName>
        <fullName evidence="4">Bzip transcription factor</fullName>
    </recommendedName>
</protein>
<dbReference type="Proteomes" id="UP001209570">
    <property type="component" value="Unassembled WGS sequence"/>
</dbReference>
<evidence type="ECO:0008006" key="4">
    <source>
        <dbReference type="Google" id="ProtNLM"/>
    </source>
</evidence>
<proteinExistence type="predicted"/>
<accession>A0AAD5QAG1</accession>
<keyword evidence="3" id="KW-1185">Reference proteome</keyword>
<organism evidence="2 3">
    <name type="scientific">Pythium insidiosum</name>
    <name type="common">Pythiosis disease agent</name>
    <dbReference type="NCBI Taxonomy" id="114742"/>
    <lineage>
        <taxon>Eukaryota</taxon>
        <taxon>Sar</taxon>
        <taxon>Stramenopiles</taxon>
        <taxon>Oomycota</taxon>
        <taxon>Peronosporomycetes</taxon>
        <taxon>Pythiales</taxon>
        <taxon>Pythiaceae</taxon>
        <taxon>Pythium</taxon>
    </lineage>
</organism>